<dbReference type="Proteomes" id="UP001551695">
    <property type="component" value="Unassembled WGS sequence"/>
</dbReference>
<evidence type="ECO:0000256" key="3">
    <source>
        <dbReference type="ARBA" id="ARBA00022490"/>
    </source>
</evidence>
<evidence type="ECO:0000256" key="1">
    <source>
        <dbReference type="ARBA" id="ARBA00004496"/>
    </source>
</evidence>
<dbReference type="RefSeq" id="WP_357781358.1">
    <property type="nucleotide sequence ID" value="NZ_JBFAKC010000003.1"/>
</dbReference>
<name>A0ABV3FQR5_9NOCA</name>
<keyword evidence="4" id="KW-0143">Chaperone</keyword>
<dbReference type="InterPro" id="IPR025734">
    <property type="entry name" value="EspG"/>
</dbReference>
<evidence type="ECO:0000313" key="5">
    <source>
        <dbReference type="EMBL" id="MEV0707506.1"/>
    </source>
</evidence>
<reference evidence="5 6" key="1">
    <citation type="submission" date="2024-06" db="EMBL/GenBank/DDBJ databases">
        <title>The Natural Products Discovery Center: Release of the First 8490 Sequenced Strains for Exploring Actinobacteria Biosynthetic Diversity.</title>
        <authorList>
            <person name="Kalkreuter E."/>
            <person name="Kautsar S.A."/>
            <person name="Yang D."/>
            <person name="Bader C.D."/>
            <person name="Teijaro C.N."/>
            <person name="Fluegel L."/>
            <person name="Davis C.M."/>
            <person name="Simpson J.R."/>
            <person name="Lauterbach L."/>
            <person name="Steele A.D."/>
            <person name="Gui C."/>
            <person name="Meng S."/>
            <person name="Li G."/>
            <person name="Viehrig K."/>
            <person name="Ye F."/>
            <person name="Su P."/>
            <person name="Kiefer A.F."/>
            <person name="Nichols A."/>
            <person name="Cepeda A.J."/>
            <person name="Yan W."/>
            <person name="Fan B."/>
            <person name="Jiang Y."/>
            <person name="Adhikari A."/>
            <person name="Zheng C.-J."/>
            <person name="Schuster L."/>
            <person name="Cowan T.M."/>
            <person name="Smanski M.J."/>
            <person name="Chevrette M.G."/>
            <person name="De Carvalho L.P.S."/>
            <person name="Shen B."/>
        </authorList>
    </citation>
    <scope>NUCLEOTIDE SEQUENCE [LARGE SCALE GENOMIC DNA]</scope>
    <source>
        <strain evidence="5 6">NPDC050403</strain>
    </source>
</reference>
<comment type="similarity">
    <text evidence="2">Belongs to the EspG family.</text>
</comment>
<keyword evidence="6" id="KW-1185">Reference proteome</keyword>
<evidence type="ECO:0000256" key="2">
    <source>
        <dbReference type="ARBA" id="ARBA00006411"/>
    </source>
</evidence>
<keyword evidence="3" id="KW-0963">Cytoplasm</keyword>
<accession>A0ABV3FQR5</accession>
<evidence type="ECO:0000256" key="4">
    <source>
        <dbReference type="ARBA" id="ARBA00023186"/>
    </source>
</evidence>
<dbReference type="Pfam" id="PF14011">
    <property type="entry name" value="ESX-1_EspG"/>
    <property type="match status" value="1"/>
</dbReference>
<gene>
    <name evidence="5" type="ORF">AB0I48_08095</name>
</gene>
<comment type="subcellular location">
    <subcellularLocation>
        <location evidence="1">Cytoplasm</location>
    </subcellularLocation>
</comment>
<proteinExistence type="inferred from homology"/>
<organism evidence="5 6">
    <name type="scientific">Nocardia aurea</name>
    <dbReference type="NCBI Taxonomy" id="2144174"/>
    <lineage>
        <taxon>Bacteria</taxon>
        <taxon>Bacillati</taxon>
        <taxon>Actinomycetota</taxon>
        <taxon>Actinomycetes</taxon>
        <taxon>Mycobacteriales</taxon>
        <taxon>Nocardiaceae</taxon>
        <taxon>Nocardia</taxon>
    </lineage>
</organism>
<dbReference type="EMBL" id="JBFAKC010000003">
    <property type="protein sequence ID" value="MEV0707506.1"/>
    <property type="molecule type" value="Genomic_DNA"/>
</dbReference>
<sequence>MSRTWNFTDLEFFVLWERAESDDEVPSPLTFTSRTAGHDDFIREKIRTREVLSAKIDDRDSAEMLDTLAFPDIRVVVDGWGAQDMDDPKGCVRLLAGRKGDIGYLVKQLPGETIWHSSGFVITECSAVNLAKSLVAEMPALDAGKLGEIMMPVAERDHEVEHEYGASLVEDSFDEPIAHRSRKFLEAPAITEGIITVVQGRSIFGPRGITRHQIEWRDLVDDGRYAIIAGVPPRAVGADAVRLTTLINAEIASVIRAIKDERR</sequence>
<protein>
    <submittedName>
        <fullName evidence="5">ESX secretion-associated protein EspG</fullName>
    </submittedName>
</protein>
<evidence type="ECO:0000313" key="6">
    <source>
        <dbReference type="Proteomes" id="UP001551695"/>
    </source>
</evidence>
<comment type="caution">
    <text evidence="5">The sequence shown here is derived from an EMBL/GenBank/DDBJ whole genome shotgun (WGS) entry which is preliminary data.</text>
</comment>